<dbReference type="InterPro" id="IPR048320">
    <property type="entry name" value="COG3_N"/>
</dbReference>
<dbReference type="GO" id="GO:0005801">
    <property type="term" value="C:cis-Golgi network"/>
    <property type="evidence" value="ECO:0007669"/>
    <property type="project" value="InterPro"/>
</dbReference>
<evidence type="ECO:0000256" key="6">
    <source>
        <dbReference type="ARBA" id="ARBA00023034"/>
    </source>
</evidence>
<keyword evidence="5" id="KW-0653">Protein transport</keyword>
<evidence type="ECO:0000259" key="11">
    <source>
        <dbReference type="Pfam" id="PF20671"/>
    </source>
</evidence>
<dbReference type="AlphaFoldDB" id="A0A7S3VSX5"/>
<evidence type="ECO:0000259" key="10">
    <source>
        <dbReference type="Pfam" id="PF04136"/>
    </source>
</evidence>
<gene>
    <name evidence="12" type="ORF">DTER00134_LOCUS17402</name>
</gene>
<evidence type="ECO:0000256" key="3">
    <source>
        <dbReference type="ARBA" id="ARBA00020976"/>
    </source>
</evidence>
<accession>A0A7S3VSX5</accession>
<feature type="domain" description="Conserved oligomeric Golgi complex subunit 3 C-terminal" evidence="11">
    <location>
        <begin position="296"/>
        <end position="635"/>
    </location>
</feature>
<dbReference type="InterPro" id="IPR007265">
    <property type="entry name" value="COG_su3"/>
</dbReference>
<evidence type="ECO:0000256" key="9">
    <source>
        <dbReference type="SAM" id="MobiDB-lite"/>
    </source>
</evidence>
<dbReference type="GO" id="GO:0017119">
    <property type="term" value="C:Golgi transport complex"/>
    <property type="evidence" value="ECO:0007669"/>
    <property type="project" value="TreeGrafter"/>
</dbReference>
<name>A0A7S3VSX5_DUNTE</name>
<dbReference type="EMBL" id="HBIP01028807">
    <property type="protein sequence ID" value="CAE0502329.1"/>
    <property type="molecule type" value="Transcribed_RNA"/>
</dbReference>
<protein>
    <recommendedName>
        <fullName evidence="3">Conserved oligomeric Golgi complex subunit 3</fullName>
    </recommendedName>
    <alternativeName>
        <fullName evidence="8">Component of oligomeric Golgi complex 3</fullName>
    </alternativeName>
</protein>
<keyword evidence="6" id="KW-0333">Golgi apparatus</keyword>
<organism evidence="12">
    <name type="scientific">Dunaliella tertiolecta</name>
    <name type="common">Green alga</name>
    <dbReference type="NCBI Taxonomy" id="3047"/>
    <lineage>
        <taxon>Eukaryota</taxon>
        <taxon>Viridiplantae</taxon>
        <taxon>Chlorophyta</taxon>
        <taxon>core chlorophytes</taxon>
        <taxon>Chlorophyceae</taxon>
        <taxon>CS clade</taxon>
        <taxon>Chlamydomonadales</taxon>
        <taxon>Dunaliellaceae</taxon>
        <taxon>Dunaliella</taxon>
    </lineage>
</organism>
<comment type="subcellular location">
    <subcellularLocation>
        <location evidence="1">Golgi apparatus membrane</location>
        <topology evidence="1">Peripheral membrane protein</topology>
    </subcellularLocation>
</comment>
<reference evidence="12" key="1">
    <citation type="submission" date="2021-01" db="EMBL/GenBank/DDBJ databases">
        <authorList>
            <person name="Corre E."/>
            <person name="Pelletier E."/>
            <person name="Niang G."/>
            <person name="Scheremetjew M."/>
            <person name="Finn R."/>
            <person name="Kale V."/>
            <person name="Holt S."/>
            <person name="Cochrane G."/>
            <person name="Meng A."/>
            <person name="Brown T."/>
            <person name="Cohen L."/>
        </authorList>
    </citation>
    <scope>NUCLEOTIDE SEQUENCE</scope>
    <source>
        <strain evidence="12">CCMP1320</strain>
    </source>
</reference>
<dbReference type="PANTHER" id="PTHR13302">
    <property type="entry name" value="CONSERVED OLIGOMERIC GOLGI COMPLEX COMPONENT 3"/>
    <property type="match status" value="1"/>
</dbReference>
<evidence type="ECO:0000256" key="1">
    <source>
        <dbReference type="ARBA" id="ARBA00004395"/>
    </source>
</evidence>
<dbReference type="GO" id="GO:0000139">
    <property type="term" value="C:Golgi membrane"/>
    <property type="evidence" value="ECO:0007669"/>
    <property type="project" value="UniProtKB-SubCell"/>
</dbReference>
<keyword evidence="4" id="KW-0813">Transport</keyword>
<proteinExistence type="inferred from homology"/>
<evidence type="ECO:0000313" key="12">
    <source>
        <dbReference type="EMBL" id="CAE0502329.1"/>
    </source>
</evidence>
<evidence type="ECO:0000256" key="7">
    <source>
        <dbReference type="ARBA" id="ARBA00023136"/>
    </source>
</evidence>
<dbReference type="GO" id="GO:0006886">
    <property type="term" value="P:intracellular protein transport"/>
    <property type="evidence" value="ECO:0007669"/>
    <property type="project" value="InterPro"/>
</dbReference>
<dbReference type="Pfam" id="PF20671">
    <property type="entry name" value="COG3_C"/>
    <property type="match status" value="1"/>
</dbReference>
<dbReference type="GO" id="GO:0007030">
    <property type="term" value="P:Golgi organization"/>
    <property type="evidence" value="ECO:0007669"/>
    <property type="project" value="TreeGrafter"/>
</dbReference>
<dbReference type="PANTHER" id="PTHR13302:SF8">
    <property type="entry name" value="CONSERVED OLIGOMERIC GOLGI COMPLEX SUBUNIT 3"/>
    <property type="match status" value="1"/>
</dbReference>
<feature type="region of interest" description="Disordered" evidence="9">
    <location>
        <begin position="492"/>
        <end position="513"/>
    </location>
</feature>
<evidence type="ECO:0000256" key="2">
    <source>
        <dbReference type="ARBA" id="ARBA00009936"/>
    </source>
</evidence>
<keyword evidence="7" id="KW-0472">Membrane</keyword>
<evidence type="ECO:0000256" key="4">
    <source>
        <dbReference type="ARBA" id="ARBA00022448"/>
    </source>
</evidence>
<sequence length="821" mass="90412">MSFSPGKPKALSGAATKSYNVASAWEKTASLSSEQEALVELLSQACSQRPYPSHVVEDQGYGAGPTEVHSRDAYSGTLEDAVLHNTNQFHKWHAELETAYASEMEEKYKRYADLLNSHRQSCEDILSKVDSTLACFDTLSAQHKDVSQKSKALYNSCEQLVKEKDQLAEFADAIRVKLKFFDEFETVYSQFQRAQLSLDNDQFLQLLKKLDDCIAYVATNPQYADAGAYTTKFRQLQGRALGAVRNKVQQVFRHATQQVQAAVQEAAPKTEAPATPGRRAQPQQMPLLEEGAEVYLLYVRFRAAAEPNLKGLLKEIESRGQRSEYQRLLVECQNLYAQARLQLVSPLLSQRLAIDQANMLLPAFTRTGCEHLLRACQLEAQLFEQFFPSASNVPDRLSALSEPLCTVLYDALRPAIIMLQDIDELCEMVDILKHEVLGDQLAKRGSGGESLRPMLTRTLADVQERLIYRCQAFIKEYVVAYMPSPQDIDYPAKLSQPNRASGSAAGAEGAGGTAGSLVEESRALLSNGDDGAGGAPEREEEDVYSTLYPPLRATLLCLSKLYRAVDGPIFSGLAQEAVSACTVSVQQASTMLARKVGALDAQLFMIKHLLFLREHIAPFNVQFAVTDFDLDFSHMRDHMRNILGGQGSLFSMGNNAVMKMLGTGGPRVLTYQVDSKKELEKRLKAVCESFIMAATKVAVDPMLSFLTKVTAVRVAAQANPAAARPLRDQAFASPAKVAEMVSKVNEALAGPLPATINKLRAYLPNPQTYFILYKPIKSSVAEAHGQMQALIVADYTPEEAASIPLKQQEELSAILDALCHA</sequence>
<feature type="domain" description="Conserved oligomeric Golgi complex subunit 3 N-terminal" evidence="10">
    <location>
        <begin position="111"/>
        <end position="253"/>
    </location>
</feature>
<dbReference type="GO" id="GO:0006891">
    <property type="term" value="P:intra-Golgi vesicle-mediated transport"/>
    <property type="evidence" value="ECO:0007669"/>
    <property type="project" value="TreeGrafter"/>
</dbReference>
<evidence type="ECO:0000256" key="5">
    <source>
        <dbReference type="ARBA" id="ARBA00022927"/>
    </source>
</evidence>
<dbReference type="Pfam" id="PF04136">
    <property type="entry name" value="COG3_N"/>
    <property type="match status" value="1"/>
</dbReference>
<dbReference type="InterPro" id="IPR048685">
    <property type="entry name" value="COG3_C"/>
</dbReference>
<evidence type="ECO:0000256" key="8">
    <source>
        <dbReference type="ARBA" id="ARBA00031339"/>
    </source>
</evidence>
<comment type="similarity">
    <text evidence="2">Belongs to the COG3 family.</text>
</comment>